<evidence type="ECO:0000256" key="7">
    <source>
        <dbReference type="PIRSR" id="PIRSR006334-2"/>
    </source>
</evidence>
<evidence type="ECO:0000256" key="4">
    <source>
        <dbReference type="ARBA" id="ARBA00022801"/>
    </source>
</evidence>
<dbReference type="PIRSF" id="PIRSF006334">
    <property type="entry name" value="Cdd_plus_pseudo"/>
    <property type="match status" value="1"/>
</dbReference>
<feature type="active site" description="Proton donor" evidence="6">
    <location>
        <position position="76"/>
    </location>
</feature>
<feature type="domain" description="CMP/dCMP-type deaminase" evidence="9">
    <location>
        <begin position="20"/>
        <end position="137"/>
    </location>
</feature>
<dbReference type="Pfam" id="PF08211">
    <property type="entry name" value="dCMP_cyt_deam_2"/>
    <property type="match status" value="1"/>
</dbReference>
<dbReference type="PROSITE" id="PS51747">
    <property type="entry name" value="CYT_DCMP_DEAMINASES_2"/>
    <property type="match status" value="2"/>
</dbReference>
<dbReference type="GO" id="GO:0072527">
    <property type="term" value="P:pyrimidine-containing compound metabolic process"/>
    <property type="evidence" value="ECO:0007669"/>
    <property type="project" value="UniProtKB-ARBA"/>
</dbReference>
<dbReference type="InterPro" id="IPR050202">
    <property type="entry name" value="Cyt/Deoxycyt_deaminase"/>
</dbReference>
<dbReference type="GO" id="GO:0004126">
    <property type="term" value="F:cytidine deaminase activity"/>
    <property type="evidence" value="ECO:0007669"/>
    <property type="project" value="UniProtKB-EC"/>
</dbReference>
<evidence type="ECO:0000256" key="2">
    <source>
        <dbReference type="ARBA" id="ARBA00011738"/>
    </source>
</evidence>
<dbReference type="PANTHER" id="PTHR11644:SF2">
    <property type="entry name" value="CYTIDINE DEAMINASE"/>
    <property type="match status" value="1"/>
</dbReference>
<dbReference type="GO" id="GO:0008270">
    <property type="term" value="F:zinc ion binding"/>
    <property type="evidence" value="ECO:0007669"/>
    <property type="project" value="InterPro"/>
</dbReference>
<dbReference type="Proteomes" id="UP000473699">
    <property type="component" value="Unassembled WGS sequence"/>
</dbReference>
<dbReference type="InterPro" id="IPR016192">
    <property type="entry name" value="APOBEC/CMP_deaminase_Zn-bd"/>
</dbReference>
<proteinExistence type="inferred from homology"/>
<dbReference type="SUPFAM" id="SSF53927">
    <property type="entry name" value="Cytidine deaminase-like"/>
    <property type="match status" value="2"/>
</dbReference>
<sequence>MERNGGKTVIQLDVSRDKACVYAELAAFLDEAARAARTPLSGFRVGAAALGNSGRVYLGANQEFAALPLNFTVHAEQAAVTAARAGGETRLIALAVSAAPCGYCRQFLTELKAPLDIVLNGEARPLAEYLPHAFALESGGENLLTRAAVLKAAGLDELARAAAAHSYAPYTGTRSGLALRTASGRVYAGWLLESGAYNPSLTALQTALTLRALDGAADDPIAAAVSAETGPAPLAPLLPALLARIAPRAAIRTLPLND</sequence>
<feature type="binding site" evidence="8">
    <location>
        <position position="74"/>
    </location>
    <ligand>
        <name>Zn(2+)</name>
        <dbReference type="ChEBI" id="CHEBI:29105"/>
        <note>catalytic</note>
    </ligand>
</feature>
<feature type="domain" description="CMP/dCMP-type deaminase" evidence="9">
    <location>
        <begin position="150"/>
        <end position="258"/>
    </location>
</feature>
<dbReference type="AlphaFoldDB" id="A0A6L5YER0"/>
<feature type="binding site" evidence="7">
    <location>
        <begin position="61"/>
        <end position="63"/>
    </location>
    <ligand>
        <name>substrate</name>
    </ligand>
</feature>
<dbReference type="CDD" id="cd01283">
    <property type="entry name" value="cytidine_deaminase"/>
    <property type="match status" value="2"/>
</dbReference>
<dbReference type="GO" id="GO:0005829">
    <property type="term" value="C:cytosol"/>
    <property type="evidence" value="ECO:0007669"/>
    <property type="project" value="TreeGrafter"/>
</dbReference>
<evidence type="ECO:0000313" key="11">
    <source>
        <dbReference type="Proteomes" id="UP000473699"/>
    </source>
</evidence>
<comment type="cofactor">
    <cofactor evidence="8">
        <name>Zn(2+)</name>
        <dbReference type="ChEBI" id="CHEBI:29105"/>
    </cofactor>
    <text evidence="8">Binds 1 zinc ion.</text>
</comment>
<dbReference type="Gene3D" id="3.40.140.10">
    <property type="entry name" value="Cytidine Deaminase, domain 2"/>
    <property type="match status" value="2"/>
</dbReference>
<evidence type="ECO:0000313" key="10">
    <source>
        <dbReference type="EMBL" id="MST56585.1"/>
    </source>
</evidence>
<reference evidence="10 11" key="1">
    <citation type="submission" date="2019-08" db="EMBL/GenBank/DDBJ databases">
        <title>In-depth cultivation of the pig gut microbiome towards novel bacterial diversity and tailored functional studies.</title>
        <authorList>
            <person name="Wylensek D."/>
            <person name="Hitch T.C.A."/>
            <person name="Clavel T."/>
        </authorList>
    </citation>
    <scope>NUCLEOTIDE SEQUENCE [LARGE SCALE GENOMIC DNA]</scope>
    <source>
        <strain evidence="10 11">SM-530-WT-4B</strain>
    </source>
</reference>
<feature type="binding site" evidence="8">
    <location>
        <position position="104"/>
    </location>
    <ligand>
        <name>Zn(2+)</name>
        <dbReference type="ChEBI" id="CHEBI:29105"/>
        <note>catalytic</note>
    </ligand>
</feature>
<name>A0A6L5YER0_9BACT</name>
<keyword evidence="3 8" id="KW-0479">Metal-binding</keyword>
<dbReference type="GO" id="GO:0042802">
    <property type="term" value="F:identical protein binding"/>
    <property type="evidence" value="ECO:0007669"/>
    <property type="project" value="UniProtKB-ARBA"/>
</dbReference>
<keyword evidence="11" id="KW-1185">Reference proteome</keyword>
<keyword evidence="4 10" id="KW-0378">Hydrolase</keyword>
<comment type="caution">
    <text evidence="10">The sequence shown here is derived from an EMBL/GenBank/DDBJ whole genome shotgun (WGS) entry which is preliminary data.</text>
</comment>
<gene>
    <name evidence="10" type="primary">cdd</name>
    <name evidence="10" type="ORF">FYJ74_11195</name>
</gene>
<evidence type="ECO:0000256" key="1">
    <source>
        <dbReference type="ARBA" id="ARBA00006576"/>
    </source>
</evidence>
<evidence type="ECO:0000259" key="9">
    <source>
        <dbReference type="PROSITE" id="PS51747"/>
    </source>
</evidence>
<protein>
    <submittedName>
        <fullName evidence="10">Cytidine deaminase</fullName>
        <ecNumber evidence="10">3.5.4.5</ecNumber>
    </submittedName>
</protein>
<dbReference type="EC" id="3.5.4.5" evidence="10"/>
<evidence type="ECO:0000256" key="6">
    <source>
        <dbReference type="PIRSR" id="PIRSR006334-1"/>
    </source>
</evidence>
<dbReference type="GO" id="GO:0055086">
    <property type="term" value="P:nucleobase-containing small molecule metabolic process"/>
    <property type="evidence" value="ECO:0007669"/>
    <property type="project" value="UniProtKB-ARBA"/>
</dbReference>
<dbReference type="RefSeq" id="WP_154529659.1">
    <property type="nucleotide sequence ID" value="NZ_JAXDZJ010000184.1"/>
</dbReference>
<accession>A0A6L5YER0</accession>
<dbReference type="NCBIfam" id="NF006537">
    <property type="entry name" value="PRK09027.1"/>
    <property type="match status" value="1"/>
</dbReference>
<dbReference type="PANTHER" id="PTHR11644">
    <property type="entry name" value="CYTIDINE DEAMINASE"/>
    <property type="match status" value="1"/>
</dbReference>
<feature type="binding site" evidence="8">
    <location>
        <position position="101"/>
    </location>
    <ligand>
        <name>Zn(2+)</name>
        <dbReference type="ChEBI" id="CHEBI:29105"/>
        <note>catalytic</note>
    </ligand>
</feature>
<dbReference type="InterPro" id="IPR016193">
    <property type="entry name" value="Cytidine_deaminase-like"/>
</dbReference>
<evidence type="ECO:0000256" key="8">
    <source>
        <dbReference type="PIRSR" id="PIRSR006334-3"/>
    </source>
</evidence>
<keyword evidence="5 8" id="KW-0862">Zinc</keyword>
<dbReference type="InterPro" id="IPR002125">
    <property type="entry name" value="CMP_dCMP_dom"/>
</dbReference>
<dbReference type="Pfam" id="PF00383">
    <property type="entry name" value="dCMP_cyt_deam_1"/>
    <property type="match status" value="1"/>
</dbReference>
<organism evidence="10 11">
    <name type="scientific">Pyramidobacter porci</name>
    <dbReference type="NCBI Taxonomy" id="2605789"/>
    <lineage>
        <taxon>Bacteria</taxon>
        <taxon>Thermotogati</taxon>
        <taxon>Synergistota</taxon>
        <taxon>Synergistia</taxon>
        <taxon>Synergistales</taxon>
        <taxon>Dethiosulfovibrionaceae</taxon>
        <taxon>Pyramidobacter</taxon>
    </lineage>
</organism>
<comment type="subunit">
    <text evidence="2">Homodimer.</text>
</comment>
<comment type="similarity">
    <text evidence="1">Belongs to the cytidine and deoxycytidylate deaminase family.</text>
</comment>
<evidence type="ECO:0000256" key="5">
    <source>
        <dbReference type="ARBA" id="ARBA00022833"/>
    </source>
</evidence>
<evidence type="ECO:0000256" key="3">
    <source>
        <dbReference type="ARBA" id="ARBA00022723"/>
    </source>
</evidence>
<dbReference type="PROSITE" id="PS00903">
    <property type="entry name" value="CYT_DCMP_DEAMINASES_1"/>
    <property type="match status" value="1"/>
</dbReference>
<dbReference type="EMBL" id="VUNH01000014">
    <property type="protein sequence ID" value="MST56585.1"/>
    <property type="molecule type" value="Genomic_DNA"/>
</dbReference>
<dbReference type="InterPro" id="IPR013171">
    <property type="entry name" value="Cyd/dCyd_deaminase_Zn-bd"/>
</dbReference>